<feature type="transmembrane region" description="Helical" evidence="2">
    <location>
        <begin position="37"/>
        <end position="57"/>
    </location>
</feature>
<feature type="compositionally biased region" description="Basic and acidic residues" evidence="1">
    <location>
        <begin position="1"/>
        <end position="12"/>
    </location>
</feature>
<keyword evidence="4" id="KW-1185">Reference proteome</keyword>
<proteinExistence type="predicted"/>
<evidence type="ECO:0000313" key="4">
    <source>
        <dbReference type="Proteomes" id="UP000598297"/>
    </source>
</evidence>
<accession>A0A964XN80</accession>
<name>A0A964XN80_9ACTN</name>
<keyword evidence="2" id="KW-0472">Membrane</keyword>
<organism evidence="3 4">
    <name type="scientific">Streptomyces boluensis</name>
    <dbReference type="NCBI Taxonomy" id="1775135"/>
    <lineage>
        <taxon>Bacteria</taxon>
        <taxon>Bacillati</taxon>
        <taxon>Actinomycetota</taxon>
        <taxon>Actinomycetes</taxon>
        <taxon>Kitasatosporales</taxon>
        <taxon>Streptomycetaceae</taxon>
        <taxon>Streptomyces</taxon>
    </lineage>
</organism>
<sequence>MDTRGTSKDELRAAFQQQSQTGRAQARSREALAARRVGMIVSVLLGVAALMPVVLRTSQGAPAGLWIALCGLGLLMSPVGWLLAKFGRTRWMFVALAIGFLLAQTGDMSARDLLP</sequence>
<dbReference type="RefSeq" id="WP_161699482.1">
    <property type="nucleotide sequence ID" value="NZ_JAAAHS010000146.1"/>
</dbReference>
<feature type="region of interest" description="Disordered" evidence="1">
    <location>
        <begin position="1"/>
        <end position="23"/>
    </location>
</feature>
<dbReference type="AlphaFoldDB" id="A0A964XN80"/>
<protein>
    <submittedName>
        <fullName evidence="3">Uncharacterized protein</fullName>
    </submittedName>
</protein>
<evidence type="ECO:0000256" key="1">
    <source>
        <dbReference type="SAM" id="MobiDB-lite"/>
    </source>
</evidence>
<keyword evidence="2" id="KW-0812">Transmembrane</keyword>
<evidence type="ECO:0000256" key="2">
    <source>
        <dbReference type="SAM" id="Phobius"/>
    </source>
</evidence>
<feature type="transmembrane region" description="Helical" evidence="2">
    <location>
        <begin position="63"/>
        <end position="84"/>
    </location>
</feature>
<reference evidence="3" key="1">
    <citation type="submission" date="2020-01" db="EMBL/GenBank/DDBJ databases">
        <title>Whole-genome analyses of novel actinobacteria.</title>
        <authorList>
            <person name="Sahin N."/>
        </authorList>
    </citation>
    <scope>NUCLEOTIDE SEQUENCE</scope>
    <source>
        <strain evidence="3">YC537</strain>
    </source>
</reference>
<evidence type="ECO:0000313" key="3">
    <source>
        <dbReference type="EMBL" id="NBE53512.1"/>
    </source>
</evidence>
<comment type="caution">
    <text evidence="3">The sequence shown here is derived from an EMBL/GenBank/DDBJ whole genome shotgun (WGS) entry which is preliminary data.</text>
</comment>
<dbReference type="Proteomes" id="UP000598297">
    <property type="component" value="Unassembled WGS sequence"/>
</dbReference>
<gene>
    <name evidence="3" type="ORF">GUY60_19200</name>
</gene>
<feature type="transmembrane region" description="Helical" evidence="2">
    <location>
        <begin position="91"/>
        <end position="110"/>
    </location>
</feature>
<dbReference type="EMBL" id="JAAAHS010000146">
    <property type="protein sequence ID" value="NBE53512.1"/>
    <property type="molecule type" value="Genomic_DNA"/>
</dbReference>
<keyword evidence="2" id="KW-1133">Transmembrane helix</keyword>